<proteinExistence type="predicted"/>
<evidence type="ECO:0000256" key="1">
    <source>
        <dbReference type="ARBA" id="ARBA00004123"/>
    </source>
</evidence>
<keyword evidence="2" id="KW-0805">Transcription regulation</keyword>
<evidence type="ECO:0000259" key="7">
    <source>
        <dbReference type="PROSITE" id="PS51032"/>
    </source>
</evidence>
<evidence type="ECO:0000256" key="5">
    <source>
        <dbReference type="ARBA" id="ARBA00023242"/>
    </source>
</evidence>
<evidence type="ECO:0000256" key="4">
    <source>
        <dbReference type="ARBA" id="ARBA00023163"/>
    </source>
</evidence>
<feature type="compositionally biased region" description="Polar residues" evidence="6">
    <location>
        <begin position="210"/>
        <end position="220"/>
    </location>
</feature>
<dbReference type="PANTHER" id="PTHR31194:SF166">
    <property type="entry name" value="PATHOGENESIS-RELATED GENES TRANSCRIPTIONAL ACTIVATOR PTI6"/>
    <property type="match status" value="1"/>
</dbReference>
<keyword evidence="4" id="KW-0804">Transcription</keyword>
<sequence>MMMNQKFRNLQTMERHHPAVKLTDHILKTRKLLQNQESTTKSMESSENLKQKLVRIIFTDAEATDSSSDEREEERFVSRRRVKRHIREINIVTPPSPSPPATPPKKQPYRCRKKSVRSKKCRFSVSEKCGKKYRGVRQRPWGKWAAEIRDPTCRKRLWLGTFDTAEAAAIVYDQAAVRIKGPDAIVNFPSSVSQFKSTVTQQPREDDSPQQEVSPASPNSHIHRTCSTVSTGGFGGGGSLSSPTSVLRYEMQLNSLLSSG</sequence>
<accession>A0AA41VWW8</accession>
<dbReference type="InterPro" id="IPR036955">
    <property type="entry name" value="AP2/ERF_dom_sf"/>
</dbReference>
<evidence type="ECO:0000256" key="2">
    <source>
        <dbReference type="ARBA" id="ARBA00023015"/>
    </source>
</evidence>
<feature type="compositionally biased region" description="Pro residues" evidence="6">
    <location>
        <begin position="94"/>
        <end position="106"/>
    </location>
</feature>
<evidence type="ECO:0000313" key="9">
    <source>
        <dbReference type="Proteomes" id="UP001177140"/>
    </source>
</evidence>
<dbReference type="Proteomes" id="UP001177140">
    <property type="component" value="Unassembled WGS sequence"/>
</dbReference>
<dbReference type="EMBL" id="JAJJMA010307166">
    <property type="protein sequence ID" value="MCL7048668.1"/>
    <property type="molecule type" value="Genomic_DNA"/>
</dbReference>
<comment type="subcellular location">
    <subcellularLocation>
        <location evidence="1">Nucleus</location>
    </subcellularLocation>
</comment>
<evidence type="ECO:0000313" key="8">
    <source>
        <dbReference type="EMBL" id="MCL7048668.1"/>
    </source>
</evidence>
<evidence type="ECO:0000256" key="6">
    <source>
        <dbReference type="SAM" id="MobiDB-lite"/>
    </source>
</evidence>
<dbReference type="InterPro" id="IPR001471">
    <property type="entry name" value="AP2/ERF_dom"/>
</dbReference>
<dbReference type="GO" id="GO:0005634">
    <property type="term" value="C:nucleus"/>
    <property type="evidence" value="ECO:0007669"/>
    <property type="project" value="UniProtKB-SubCell"/>
</dbReference>
<dbReference type="SMART" id="SM00380">
    <property type="entry name" value="AP2"/>
    <property type="match status" value="1"/>
</dbReference>
<protein>
    <recommendedName>
        <fullName evidence="7">AP2/ERF domain-containing protein</fullName>
    </recommendedName>
</protein>
<dbReference type="GO" id="GO:0003700">
    <property type="term" value="F:DNA-binding transcription factor activity"/>
    <property type="evidence" value="ECO:0007669"/>
    <property type="project" value="InterPro"/>
</dbReference>
<reference evidence="8" key="1">
    <citation type="submission" date="2022-03" db="EMBL/GenBank/DDBJ databases">
        <title>A functionally conserved STORR gene fusion in Papaver species that diverged 16.8 million years ago.</title>
        <authorList>
            <person name="Catania T."/>
        </authorList>
    </citation>
    <scope>NUCLEOTIDE SEQUENCE</scope>
    <source>
        <strain evidence="8">S-191538</strain>
    </source>
</reference>
<dbReference type="InterPro" id="IPR016177">
    <property type="entry name" value="DNA-bd_dom_sf"/>
</dbReference>
<keyword evidence="5" id="KW-0539">Nucleus</keyword>
<dbReference type="Pfam" id="PF00847">
    <property type="entry name" value="AP2"/>
    <property type="match status" value="1"/>
</dbReference>
<dbReference type="InterPro" id="IPR050913">
    <property type="entry name" value="AP2/ERF_ERF"/>
</dbReference>
<dbReference type="GO" id="GO:0003677">
    <property type="term" value="F:DNA binding"/>
    <property type="evidence" value="ECO:0007669"/>
    <property type="project" value="UniProtKB-KW"/>
</dbReference>
<dbReference type="PRINTS" id="PR00367">
    <property type="entry name" value="ETHRSPELEMNT"/>
</dbReference>
<evidence type="ECO:0000256" key="3">
    <source>
        <dbReference type="ARBA" id="ARBA00023125"/>
    </source>
</evidence>
<feature type="region of interest" description="Disordered" evidence="6">
    <location>
        <begin position="196"/>
        <end position="237"/>
    </location>
</feature>
<name>A0AA41VWW8_PAPNU</name>
<dbReference type="PROSITE" id="PS51032">
    <property type="entry name" value="AP2_ERF"/>
    <property type="match status" value="1"/>
</dbReference>
<keyword evidence="3" id="KW-0238">DNA-binding</keyword>
<dbReference type="FunFam" id="3.30.730.10:FF:000001">
    <property type="entry name" value="Ethylene-responsive transcription factor 2"/>
    <property type="match status" value="1"/>
</dbReference>
<comment type="caution">
    <text evidence="8">The sequence shown here is derived from an EMBL/GenBank/DDBJ whole genome shotgun (WGS) entry which is preliminary data.</text>
</comment>
<dbReference type="AlphaFoldDB" id="A0AA41VWW8"/>
<gene>
    <name evidence="8" type="ORF">MKW94_007237</name>
</gene>
<feature type="region of interest" description="Disordered" evidence="6">
    <location>
        <begin position="90"/>
        <end position="113"/>
    </location>
</feature>
<dbReference type="PANTHER" id="PTHR31194">
    <property type="entry name" value="SHN SHINE , DNA BINDING / TRANSCRIPTION FACTOR"/>
    <property type="match status" value="1"/>
</dbReference>
<organism evidence="8 9">
    <name type="scientific">Papaver nudicaule</name>
    <name type="common">Iceland poppy</name>
    <dbReference type="NCBI Taxonomy" id="74823"/>
    <lineage>
        <taxon>Eukaryota</taxon>
        <taxon>Viridiplantae</taxon>
        <taxon>Streptophyta</taxon>
        <taxon>Embryophyta</taxon>
        <taxon>Tracheophyta</taxon>
        <taxon>Spermatophyta</taxon>
        <taxon>Magnoliopsida</taxon>
        <taxon>Ranunculales</taxon>
        <taxon>Papaveraceae</taxon>
        <taxon>Papaveroideae</taxon>
        <taxon>Papaver</taxon>
    </lineage>
</organism>
<dbReference type="Gene3D" id="3.30.730.10">
    <property type="entry name" value="AP2/ERF domain"/>
    <property type="match status" value="1"/>
</dbReference>
<dbReference type="SUPFAM" id="SSF54171">
    <property type="entry name" value="DNA-binding domain"/>
    <property type="match status" value="1"/>
</dbReference>
<keyword evidence="9" id="KW-1185">Reference proteome</keyword>
<feature type="domain" description="AP2/ERF" evidence="7">
    <location>
        <begin position="132"/>
        <end position="189"/>
    </location>
</feature>
<dbReference type="CDD" id="cd00018">
    <property type="entry name" value="AP2"/>
    <property type="match status" value="1"/>
</dbReference>